<reference evidence="1 2" key="1">
    <citation type="journal article" date="2020" name="Cell">
        <title>Large-Scale Comparative Analyses of Tick Genomes Elucidate Their Genetic Diversity and Vector Capacities.</title>
        <authorList>
            <consortium name="Tick Genome and Microbiome Consortium (TIGMIC)"/>
            <person name="Jia N."/>
            <person name="Wang J."/>
            <person name="Shi W."/>
            <person name="Du L."/>
            <person name="Sun Y."/>
            <person name="Zhan W."/>
            <person name="Jiang J.F."/>
            <person name="Wang Q."/>
            <person name="Zhang B."/>
            <person name="Ji P."/>
            <person name="Bell-Sakyi L."/>
            <person name="Cui X.M."/>
            <person name="Yuan T.T."/>
            <person name="Jiang B.G."/>
            <person name="Yang W.F."/>
            <person name="Lam T.T."/>
            <person name="Chang Q.C."/>
            <person name="Ding S.J."/>
            <person name="Wang X.J."/>
            <person name="Zhu J.G."/>
            <person name="Ruan X.D."/>
            <person name="Zhao L."/>
            <person name="Wei J.T."/>
            <person name="Ye R.Z."/>
            <person name="Que T.C."/>
            <person name="Du C.H."/>
            <person name="Zhou Y.H."/>
            <person name="Cheng J.X."/>
            <person name="Dai P.F."/>
            <person name="Guo W.B."/>
            <person name="Han X.H."/>
            <person name="Huang E.J."/>
            <person name="Li L.F."/>
            <person name="Wei W."/>
            <person name="Gao Y.C."/>
            <person name="Liu J.Z."/>
            <person name="Shao H.Z."/>
            <person name="Wang X."/>
            <person name="Wang C.C."/>
            <person name="Yang T.C."/>
            <person name="Huo Q.B."/>
            <person name="Li W."/>
            <person name="Chen H.Y."/>
            <person name="Chen S.E."/>
            <person name="Zhou L.G."/>
            <person name="Ni X.B."/>
            <person name="Tian J.H."/>
            <person name="Sheng Y."/>
            <person name="Liu T."/>
            <person name="Pan Y.S."/>
            <person name="Xia L.Y."/>
            <person name="Li J."/>
            <person name="Zhao F."/>
            <person name="Cao W.C."/>
        </authorList>
    </citation>
    <scope>NUCLEOTIDE SEQUENCE [LARGE SCALE GENOMIC DNA]</scope>
    <source>
        <strain evidence="1">Iper-2018</strain>
    </source>
</reference>
<feature type="non-terminal residue" evidence="1">
    <location>
        <position position="263"/>
    </location>
</feature>
<dbReference type="EMBL" id="JABSTQ010009625">
    <property type="protein sequence ID" value="KAG0427427.1"/>
    <property type="molecule type" value="Genomic_DNA"/>
</dbReference>
<accession>A0AC60Q192</accession>
<evidence type="ECO:0000313" key="2">
    <source>
        <dbReference type="Proteomes" id="UP000805193"/>
    </source>
</evidence>
<sequence length="263" mass="28528">MPFGVTAMTFLRCRAVQAALCHMSSADESSDHGLRPKGASSCCFYNRALANDERPVAQECPHRLCSRSTGTTASIFNQGVRKTNESVAGSLGYTAGTALIKKSIEKDSRRLHKAKKELSNGASVKERLSTRHGADTDKECSPGFSESQRPWFTSSSNETEAAGQDRLSALDELARRLEEDQTKEAEAGRVLMASDSLLERICGRPPGSRQPYESFITASRRLPLSGDNRGLPPVSSDEVDSQVLRIVSRSPDALDPEPRSAPA</sequence>
<gene>
    <name evidence="1" type="ORF">HPB47_025517</name>
</gene>
<comment type="caution">
    <text evidence="1">The sequence shown here is derived from an EMBL/GenBank/DDBJ whole genome shotgun (WGS) entry which is preliminary data.</text>
</comment>
<evidence type="ECO:0000313" key="1">
    <source>
        <dbReference type="EMBL" id="KAG0427427.1"/>
    </source>
</evidence>
<dbReference type="Proteomes" id="UP000805193">
    <property type="component" value="Unassembled WGS sequence"/>
</dbReference>
<name>A0AC60Q192_IXOPE</name>
<organism evidence="1 2">
    <name type="scientific">Ixodes persulcatus</name>
    <name type="common">Taiga tick</name>
    <dbReference type="NCBI Taxonomy" id="34615"/>
    <lineage>
        <taxon>Eukaryota</taxon>
        <taxon>Metazoa</taxon>
        <taxon>Ecdysozoa</taxon>
        <taxon>Arthropoda</taxon>
        <taxon>Chelicerata</taxon>
        <taxon>Arachnida</taxon>
        <taxon>Acari</taxon>
        <taxon>Parasitiformes</taxon>
        <taxon>Ixodida</taxon>
        <taxon>Ixodoidea</taxon>
        <taxon>Ixodidae</taxon>
        <taxon>Ixodinae</taxon>
        <taxon>Ixodes</taxon>
    </lineage>
</organism>
<keyword evidence="2" id="KW-1185">Reference proteome</keyword>
<proteinExistence type="predicted"/>
<protein>
    <submittedName>
        <fullName evidence="1">Uncharacterized protein</fullName>
    </submittedName>
</protein>